<evidence type="ECO:0000256" key="1">
    <source>
        <dbReference type="ARBA" id="ARBA00010052"/>
    </source>
</evidence>
<sequence length="302" mass="34817">MATIRAFYLLAAAGVGYACGLSIDEKRRNSFKVKAQMLRVPKFQYPERVRRLRKYGSPKRDTILQYDDFQVSFDRRNRTPNYVVERLQYGKLKTQPSSGNFKFHADDGDEIAGMFQPKAYDYVKSGYWKGRLVAGKNHNHTPNSHKDTYKLTTVVPQVPGFAISAWADLECYLRYLTHSYKSVYVFTGSLYLPKDEYQFKSEVIGDNHVAVPTHFYKLVICDKHEGGVDMGCYLMENDSCMAEICEPLSTFRITLEQLESIGRFKLFKDPKAHTYFGELPDIPDFRVNVQEYMEKVGLGHVV</sequence>
<evidence type="ECO:0000256" key="3">
    <source>
        <dbReference type="ARBA" id="ARBA00022759"/>
    </source>
</evidence>
<evidence type="ECO:0000259" key="5">
    <source>
        <dbReference type="SMART" id="SM00477"/>
    </source>
</evidence>
<dbReference type="InterPro" id="IPR001604">
    <property type="entry name" value="Endo_G_ENPP1-like_dom"/>
</dbReference>
<dbReference type="EnsemblMetazoa" id="SMAR001230-RA">
    <property type="protein sequence ID" value="SMAR001230-PA"/>
    <property type="gene ID" value="SMAR001230"/>
</dbReference>
<dbReference type="PROSITE" id="PS51257">
    <property type="entry name" value="PROKAR_LIPOPROTEIN"/>
    <property type="match status" value="1"/>
</dbReference>
<reference evidence="8" key="1">
    <citation type="submission" date="2011-05" db="EMBL/GenBank/DDBJ databases">
        <authorList>
            <person name="Richards S.R."/>
            <person name="Qu J."/>
            <person name="Jiang H."/>
            <person name="Jhangiani S.N."/>
            <person name="Agravi P."/>
            <person name="Goodspeed R."/>
            <person name="Gross S."/>
            <person name="Mandapat C."/>
            <person name="Jackson L."/>
            <person name="Mathew T."/>
            <person name="Pu L."/>
            <person name="Thornton R."/>
            <person name="Saada N."/>
            <person name="Wilczek-Boney K.B."/>
            <person name="Lee S."/>
            <person name="Kovar C."/>
            <person name="Wu Y."/>
            <person name="Scherer S.E."/>
            <person name="Worley K.C."/>
            <person name="Muzny D.M."/>
            <person name="Gibbs R."/>
        </authorList>
    </citation>
    <scope>NUCLEOTIDE SEQUENCE</scope>
    <source>
        <strain evidence="8">Brora</strain>
    </source>
</reference>
<dbReference type="EMBL" id="JH430372">
    <property type="status" value="NOT_ANNOTATED_CDS"/>
    <property type="molecule type" value="Genomic_DNA"/>
</dbReference>
<dbReference type="GO" id="GO:0000014">
    <property type="term" value="F:single-stranded DNA endodeoxyribonuclease activity"/>
    <property type="evidence" value="ECO:0007669"/>
    <property type="project" value="TreeGrafter"/>
</dbReference>
<dbReference type="SUPFAM" id="SSF54060">
    <property type="entry name" value="His-Me finger endonucleases"/>
    <property type="match status" value="1"/>
</dbReference>
<dbReference type="SMART" id="SM00477">
    <property type="entry name" value="NUC"/>
    <property type="match status" value="1"/>
</dbReference>
<feature type="signal peptide" evidence="4">
    <location>
        <begin position="1"/>
        <end position="20"/>
    </location>
</feature>
<keyword evidence="3" id="KW-0255">Endonuclease</keyword>
<keyword evidence="3" id="KW-0378">Hydrolase</keyword>
<feature type="domain" description="ENPP1-3/EXOG-like endonuclease/phosphodiesterase" evidence="5">
    <location>
        <begin position="66"/>
        <end position="273"/>
    </location>
</feature>
<dbReference type="InterPro" id="IPR044929">
    <property type="entry name" value="DNA/RNA_non-sp_Endonuclease_sf"/>
</dbReference>
<dbReference type="Gene3D" id="3.40.570.10">
    <property type="entry name" value="Extracellular Endonuclease, subunit A"/>
    <property type="match status" value="1"/>
</dbReference>
<dbReference type="GO" id="GO:0005634">
    <property type="term" value="C:nucleus"/>
    <property type="evidence" value="ECO:0007669"/>
    <property type="project" value="TreeGrafter"/>
</dbReference>
<dbReference type="Pfam" id="PF01223">
    <property type="entry name" value="Endonuclease_NS"/>
    <property type="match status" value="1"/>
</dbReference>
<accession>T1IJZ9</accession>
<evidence type="ECO:0000313" key="8">
    <source>
        <dbReference type="Proteomes" id="UP000014500"/>
    </source>
</evidence>
<dbReference type="GO" id="GO:0006309">
    <property type="term" value="P:apoptotic DNA fragmentation"/>
    <property type="evidence" value="ECO:0007669"/>
    <property type="project" value="TreeGrafter"/>
</dbReference>
<dbReference type="eggNOG" id="KOG3721">
    <property type="taxonomic scope" value="Eukaryota"/>
</dbReference>
<dbReference type="InterPro" id="IPR020821">
    <property type="entry name" value="ENPP1-3/EXOG-like_nuc-like"/>
</dbReference>
<comment type="similarity">
    <text evidence="1">Belongs to the DNA/RNA non-specific endonuclease family.</text>
</comment>
<dbReference type="InterPro" id="IPR040255">
    <property type="entry name" value="Non-specific_endonuclease"/>
</dbReference>
<dbReference type="GO" id="GO:0046872">
    <property type="term" value="F:metal ion binding"/>
    <property type="evidence" value="ECO:0007669"/>
    <property type="project" value="InterPro"/>
</dbReference>
<proteinExistence type="inferred from homology"/>
<evidence type="ECO:0000256" key="2">
    <source>
        <dbReference type="ARBA" id="ARBA00022722"/>
    </source>
</evidence>
<dbReference type="PhylomeDB" id="T1IJZ9"/>
<evidence type="ECO:0008006" key="9">
    <source>
        <dbReference type="Google" id="ProtNLM"/>
    </source>
</evidence>
<feature type="chain" id="PRO_5004578589" description="DNA/RNA non-specific endonuclease domain-containing protein" evidence="4">
    <location>
        <begin position="21"/>
        <end position="302"/>
    </location>
</feature>
<dbReference type="Proteomes" id="UP000014500">
    <property type="component" value="Unassembled WGS sequence"/>
</dbReference>
<dbReference type="STRING" id="126957.T1IJZ9"/>
<feature type="domain" description="DNA/RNA non-specific endonuclease/pyrophosphatase/phosphodiesterase" evidence="6">
    <location>
        <begin position="65"/>
        <end position="273"/>
    </location>
</feature>
<dbReference type="GO" id="GO:0003676">
    <property type="term" value="F:nucleic acid binding"/>
    <property type="evidence" value="ECO:0007669"/>
    <property type="project" value="InterPro"/>
</dbReference>
<evidence type="ECO:0000259" key="6">
    <source>
        <dbReference type="SMART" id="SM00892"/>
    </source>
</evidence>
<dbReference type="HOGENOM" id="CLU_055174_0_0_1"/>
<keyword evidence="4" id="KW-0732">Signal</keyword>
<keyword evidence="8" id="KW-1185">Reference proteome</keyword>
<reference evidence="7" key="2">
    <citation type="submission" date="2015-02" db="UniProtKB">
        <authorList>
            <consortium name="EnsemblMetazoa"/>
        </authorList>
    </citation>
    <scope>IDENTIFICATION</scope>
</reference>
<dbReference type="SMART" id="SM00892">
    <property type="entry name" value="Endonuclease_NS"/>
    <property type="match status" value="1"/>
</dbReference>
<protein>
    <recommendedName>
        <fullName evidence="9">DNA/RNA non-specific endonuclease domain-containing protein</fullName>
    </recommendedName>
</protein>
<dbReference type="GO" id="GO:0005743">
    <property type="term" value="C:mitochondrial inner membrane"/>
    <property type="evidence" value="ECO:0007669"/>
    <property type="project" value="TreeGrafter"/>
</dbReference>
<organism evidence="7 8">
    <name type="scientific">Strigamia maritima</name>
    <name type="common">European centipede</name>
    <name type="synonym">Geophilus maritimus</name>
    <dbReference type="NCBI Taxonomy" id="126957"/>
    <lineage>
        <taxon>Eukaryota</taxon>
        <taxon>Metazoa</taxon>
        <taxon>Ecdysozoa</taxon>
        <taxon>Arthropoda</taxon>
        <taxon>Myriapoda</taxon>
        <taxon>Chilopoda</taxon>
        <taxon>Pleurostigmophora</taxon>
        <taxon>Geophilomorpha</taxon>
        <taxon>Linotaeniidae</taxon>
        <taxon>Strigamia</taxon>
    </lineage>
</organism>
<keyword evidence="2" id="KW-0540">Nuclease</keyword>
<dbReference type="AlphaFoldDB" id="T1IJZ9"/>
<dbReference type="PANTHER" id="PTHR13966">
    <property type="entry name" value="ENDONUCLEASE RELATED"/>
    <property type="match status" value="1"/>
</dbReference>
<evidence type="ECO:0000313" key="7">
    <source>
        <dbReference type="EnsemblMetazoa" id="SMAR001230-PA"/>
    </source>
</evidence>
<dbReference type="InterPro" id="IPR044925">
    <property type="entry name" value="His-Me_finger_sf"/>
</dbReference>
<dbReference type="GO" id="GO:0004521">
    <property type="term" value="F:RNA endonuclease activity"/>
    <property type="evidence" value="ECO:0007669"/>
    <property type="project" value="TreeGrafter"/>
</dbReference>
<evidence type="ECO:0000256" key="4">
    <source>
        <dbReference type="SAM" id="SignalP"/>
    </source>
</evidence>
<dbReference type="PANTHER" id="PTHR13966:SF5">
    <property type="entry name" value="ENDONUCLEASE G, MITOCHONDRIAL"/>
    <property type="match status" value="1"/>
</dbReference>
<name>T1IJZ9_STRMM</name>